<organism evidence="4 5">
    <name type="scientific">Deinococcus cavernae</name>
    <dbReference type="NCBI Taxonomy" id="2320857"/>
    <lineage>
        <taxon>Bacteria</taxon>
        <taxon>Thermotogati</taxon>
        <taxon>Deinococcota</taxon>
        <taxon>Deinococci</taxon>
        <taxon>Deinococcales</taxon>
        <taxon>Deinococcaceae</taxon>
        <taxon>Deinococcus</taxon>
    </lineage>
</organism>
<comment type="caution">
    <text evidence="4">The sequence shown here is derived from an EMBL/GenBank/DDBJ whole genome shotgun (WGS) entry which is preliminary data.</text>
</comment>
<gene>
    <name evidence="4" type="ORF">D3875_00085</name>
</gene>
<accession>A0A418VJF0</accession>
<evidence type="ECO:0000313" key="4">
    <source>
        <dbReference type="EMBL" id="RJF76151.1"/>
    </source>
</evidence>
<evidence type="ECO:0000259" key="3">
    <source>
        <dbReference type="PROSITE" id="PS50822"/>
    </source>
</evidence>
<sequence>MLISNQYRVHPTIELRQTDYSSTAPFELAAQWRKAGWAASEHEGRIRVFHGPESPLPLEEAVASQLLPLSESDATLKALNGLLKRALVSAGYVARENGKLTLFRVVQGESVGSPKYRSPKLYLHRTWTWEFQFQGDQCWLIPKPSLTKITELPAALFAQRFGHLEPTRTWSIIDPATGNLWTHQFLSDHAGAEWGTVPTARILYQPKTVADPSSTSVDEVHAAVQGEPVFQTLADTQHPRTIEPEFFHPIQEKRLLVRKTLIQERSQINQNRTGIHRKPLKPVQLQFVVPADDSTAVDYLTLRFAGENVLKARGLPRPEINVPGLWYSKWSLKAQAPLSWFSTKHSYDPQTGELLHPSSLEQSSDEARQSEGIQVTVAVLPDQRMSRKAFQQLRQELRPYNHVFIKPLSAPERLTTETPQQCWEDVSRIALKILRASGGLPFELAPVPGISSGRHYLGLDVGRNLKEGWSQVALVLVDWRGHVVAKRVEKFEGDTERIPTRVLTETLPEWFAELREVNVHDPVRRAGPLRMTQLVVHRDGRFVGEELEELVSALGSSYRLDLIEIKKDSPLRITTEVHEPHLYQVSPSTALIFNVSATQGKTRPLEIKVHGQTDLLEAARQVYWLSEMRTDELYRPGRLPITTFLADRIANTRGEG</sequence>
<dbReference type="EMBL" id="QYUJ01000001">
    <property type="protein sequence ID" value="RJF76151.1"/>
    <property type="molecule type" value="Genomic_DNA"/>
</dbReference>
<dbReference type="PROSITE" id="PS50822">
    <property type="entry name" value="PIWI"/>
    <property type="match status" value="1"/>
</dbReference>
<evidence type="ECO:0000313" key="5">
    <source>
        <dbReference type="Proteomes" id="UP000286287"/>
    </source>
</evidence>
<dbReference type="InterPro" id="IPR003165">
    <property type="entry name" value="Piwi"/>
</dbReference>
<dbReference type="Proteomes" id="UP000286287">
    <property type="component" value="Unassembled WGS sequence"/>
</dbReference>
<comment type="similarity">
    <text evidence="1">Belongs to the argonaute family. Long pAgo subfamily.</text>
</comment>
<protein>
    <recommendedName>
        <fullName evidence="2">Protein argonaute</fullName>
    </recommendedName>
</protein>
<name>A0A418VJF0_9DEIO</name>
<dbReference type="InterPro" id="IPR012337">
    <property type="entry name" value="RNaseH-like_sf"/>
</dbReference>
<dbReference type="OrthoDB" id="54112at2"/>
<evidence type="ECO:0000256" key="1">
    <source>
        <dbReference type="ARBA" id="ARBA00035012"/>
    </source>
</evidence>
<feature type="domain" description="Piwi" evidence="3">
    <location>
        <begin position="533"/>
        <end position="656"/>
    </location>
</feature>
<proteinExistence type="inferred from homology"/>
<evidence type="ECO:0000256" key="2">
    <source>
        <dbReference type="ARBA" id="ARBA00035032"/>
    </source>
</evidence>
<dbReference type="InterPro" id="IPR036397">
    <property type="entry name" value="RNaseH_sf"/>
</dbReference>
<dbReference type="Gene3D" id="3.30.420.10">
    <property type="entry name" value="Ribonuclease H-like superfamily/Ribonuclease H"/>
    <property type="match status" value="1"/>
</dbReference>
<reference evidence="4 5" key="1">
    <citation type="submission" date="2018-09" db="EMBL/GenBank/DDBJ databases">
        <authorList>
            <person name="Zhu H."/>
        </authorList>
    </citation>
    <scope>NUCLEOTIDE SEQUENCE [LARGE SCALE GENOMIC DNA]</scope>
    <source>
        <strain evidence="4 5">K2S05-167</strain>
    </source>
</reference>
<dbReference type="GO" id="GO:0003676">
    <property type="term" value="F:nucleic acid binding"/>
    <property type="evidence" value="ECO:0007669"/>
    <property type="project" value="InterPro"/>
</dbReference>
<dbReference type="RefSeq" id="WP_119759825.1">
    <property type="nucleotide sequence ID" value="NZ_QYUJ01000001.1"/>
</dbReference>
<dbReference type="AlphaFoldDB" id="A0A418VJF0"/>
<keyword evidence="5" id="KW-1185">Reference proteome</keyword>
<dbReference type="SUPFAM" id="SSF53098">
    <property type="entry name" value="Ribonuclease H-like"/>
    <property type="match status" value="1"/>
</dbReference>